<dbReference type="Pfam" id="PF01381">
    <property type="entry name" value="HTH_3"/>
    <property type="match status" value="1"/>
</dbReference>
<dbReference type="Gene3D" id="1.10.260.40">
    <property type="entry name" value="lambda repressor-like DNA-binding domains"/>
    <property type="match status" value="1"/>
</dbReference>
<dbReference type="Proteomes" id="UP000886847">
    <property type="component" value="Unassembled WGS sequence"/>
</dbReference>
<dbReference type="InterPro" id="IPR010982">
    <property type="entry name" value="Lambda_DNA-bd_dom_sf"/>
</dbReference>
<dbReference type="CDD" id="cd00093">
    <property type="entry name" value="HTH_XRE"/>
    <property type="match status" value="1"/>
</dbReference>
<proteinExistence type="predicted"/>
<dbReference type="InterPro" id="IPR001387">
    <property type="entry name" value="Cro/C1-type_HTH"/>
</dbReference>
<protein>
    <submittedName>
        <fullName evidence="2">Helix-turn-helix domain-containing protein</fullName>
    </submittedName>
</protein>
<reference evidence="2" key="2">
    <citation type="submission" date="2021-04" db="EMBL/GenBank/DDBJ databases">
        <authorList>
            <person name="Gilroy R."/>
        </authorList>
    </citation>
    <scope>NUCLEOTIDE SEQUENCE</scope>
    <source>
        <strain evidence="2">2189</strain>
    </source>
</reference>
<gene>
    <name evidence="2" type="ORF">H9851_02730</name>
</gene>
<name>A0A9D1W0F1_9FIRM</name>
<organism evidence="2 3">
    <name type="scientific">Candidatus Borkfalkia faecavium</name>
    <dbReference type="NCBI Taxonomy" id="2838508"/>
    <lineage>
        <taxon>Bacteria</taxon>
        <taxon>Bacillati</taxon>
        <taxon>Bacillota</taxon>
        <taxon>Clostridia</taxon>
        <taxon>Christensenellales</taxon>
        <taxon>Christensenellaceae</taxon>
        <taxon>Candidatus Borkfalkia</taxon>
    </lineage>
</organism>
<reference evidence="2" key="1">
    <citation type="journal article" date="2021" name="PeerJ">
        <title>Extensive microbial diversity within the chicken gut microbiome revealed by metagenomics and culture.</title>
        <authorList>
            <person name="Gilroy R."/>
            <person name="Ravi A."/>
            <person name="Getino M."/>
            <person name="Pursley I."/>
            <person name="Horton D.L."/>
            <person name="Alikhan N.F."/>
            <person name="Baker D."/>
            <person name="Gharbi K."/>
            <person name="Hall N."/>
            <person name="Watson M."/>
            <person name="Adriaenssens E.M."/>
            <person name="Foster-Nyarko E."/>
            <person name="Jarju S."/>
            <person name="Secka A."/>
            <person name="Antonio M."/>
            <person name="Oren A."/>
            <person name="Chaudhuri R.R."/>
            <person name="La Ragione R."/>
            <person name="Hildebrand F."/>
            <person name="Pallen M.J."/>
        </authorList>
    </citation>
    <scope>NUCLEOTIDE SEQUENCE</scope>
    <source>
        <strain evidence="2">2189</strain>
    </source>
</reference>
<dbReference type="SMART" id="SM00530">
    <property type="entry name" value="HTH_XRE"/>
    <property type="match status" value="1"/>
</dbReference>
<evidence type="ECO:0000313" key="2">
    <source>
        <dbReference type="EMBL" id="HIX50176.1"/>
    </source>
</evidence>
<dbReference type="GO" id="GO:0003677">
    <property type="term" value="F:DNA binding"/>
    <property type="evidence" value="ECO:0007669"/>
    <property type="project" value="InterPro"/>
</dbReference>
<comment type="caution">
    <text evidence="2">The sequence shown here is derived from an EMBL/GenBank/DDBJ whole genome shotgun (WGS) entry which is preliminary data.</text>
</comment>
<accession>A0A9D1W0F1</accession>
<dbReference type="SUPFAM" id="SSF47413">
    <property type="entry name" value="lambda repressor-like DNA-binding domains"/>
    <property type="match status" value="1"/>
</dbReference>
<evidence type="ECO:0000259" key="1">
    <source>
        <dbReference type="PROSITE" id="PS50943"/>
    </source>
</evidence>
<dbReference type="EMBL" id="DXEW01000013">
    <property type="protein sequence ID" value="HIX50176.1"/>
    <property type="molecule type" value="Genomic_DNA"/>
</dbReference>
<feature type="domain" description="HTH cro/C1-type" evidence="1">
    <location>
        <begin position="11"/>
        <end position="65"/>
    </location>
</feature>
<dbReference type="PROSITE" id="PS50943">
    <property type="entry name" value="HTH_CROC1"/>
    <property type="match status" value="1"/>
</dbReference>
<dbReference type="AlphaFoldDB" id="A0A9D1W0F1"/>
<sequence length="70" mass="7813">MIVQSEIAERLAEAIEQSGLPQKEIAAKLQICQQMISSYKNKQKLPSLETFANLCAVLDVDADYILCLKD</sequence>
<evidence type="ECO:0000313" key="3">
    <source>
        <dbReference type="Proteomes" id="UP000886847"/>
    </source>
</evidence>